<keyword evidence="6" id="KW-0067">ATP-binding</keyword>
<dbReference type="PANTHER" id="PTHR47396">
    <property type="entry name" value="TYPE I RESTRICTION ENZYME ECOKI R PROTEIN"/>
    <property type="match status" value="1"/>
</dbReference>
<evidence type="ECO:0000313" key="5">
    <source>
        <dbReference type="EMBL" id="CAB4177625.1"/>
    </source>
</evidence>
<evidence type="ECO:0000313" key="2">
    <source>
        <dbReference type="EMBL" id="CAB4146346.1"/>
    </source>
</evidence>
<evidence type="ECO:0000313" key="11">
    <source>
        <dbReference type="EMBL" id="CAB5229140.1"/>
    </source>
</evidence>
<dbReference type="InterPro" id="IPR006935">
    <property type="entry name" value="Helicase/UvrB_N"/>
</dbReference>
<reference evidence="6" key="1">
    <citation type="submission" date="2020-05" db="EMBL/GenBank/DDBJ databases">
        <authorList>
            <person name="Chiriac C."/>
            <person name="Salcher M."/>
            <person name="Ghai R."/>
            <person name="Kavagutti S V."/>
        </authorList>
    </citation>
    <scope>NUCLEOTIDE SEQUENCE</scope>
</reference>
<gene>
    <name evidence="5" type="ORF">UFOVP1006_23</name>
    <name evidence="6" type="ORF">UFOVP1096_57</name>
    <name evidence="7" type="ORF">UFOVP1157_30</name>
    <name evidence="8" type="ORF">UFOVP1347_20</name>
    <name evidence="9" type="ORF">UFOVP1455_48</name>
    <name evidence="11" type="ORF">UFOVP1543_48</name>
    <name evidence="10" type="ORF">UFOVP1606_54</name>
    <name evidence="2" type="ORF">UFOVP497_5</name>
    <name evidence="3" type="ORF">UFOVP834_41</name>
    <name evidence="4" type="ORF">UFOVP922_30</name>
</gene>
<dbReference type="SUPFAM" id="SSF52540">
    <property type="entry name" value="P-loop containing nucleoside triphosphate hydrolases"/>
    <property type="match status" value="1"/>
</dbReference>
<dbReference type="EMBL" id="LR797060">
    <property type="protein sequence ID" value="CAB4184281.1"/>
    <property type="molecule type" value="Genomic_DNA"/>
</dbReference>
<dbReference type="InterPro" id="IPR027417">
    <property type="entry name" value="P-loop_NTPase"/>
</dbReference>
<evidence type="ECO:0000313" key="7">
    <source>
        <dbReference type="EMBL" id="CAB4187527.1"/>
    </source>
</evidence>
<dbReference type="SMART" id="SM00490">
    <property type="entry name" value="HELICc"/>
    <property type="match status" value="1"/>
</dbReference>
<keyword evidence="6" id="KW-0347">Helicase</keyword>
<dbReference type="InterPro" id="IPR014001">
    <property type="entry name" value="Helicase_ATP-bd"/>
</dbReference>
<dbReference type="EMBL" id="LR797307">
    <property type="protein sequence ID" value="CAB4200000.1"/>
    <property type="molecule type" value="Genomic_DNA"/>
</dbReference>
<organism evidence="6">
    <name type="scientific">uncultured Caudovirales phage</name>
    <dbReference type="NCBI Taxonomy" id="2100421"/>
    <lineage>
        <taxon>Viruses</taxon>
        <taxon>Duplodnaviria</taxon>
        <taxon>Heunggongvirae</taxon>
        <taxon>Uroviricota</taxon>
        <taxon>Caudoviricetes</taxon>
        <taxon>Peduoviridae</taxon>
        <taxon>Maltschvirus</taxon>
        <taxon>Maltschvirus maltsch</taxon>
    </lineage>
</organism>
<dbReference type="EMBL" id="LR796470">
    <property type="protein sequence ID" value="CAB4146346.1"/>
    <property type="molecule type" value="Genomic_DNA"/>
</dbReference>
<evidence type="ECO:0000313" key="9">
    <source>
        <dbReference type="EMBL" id="CAB4214472.1"/>
    </source>
</evidence>
<dbReference type="EMBL" id="LR797463">
    <property type="protein sequence ID" value="CAB4218904.1"/>
    <property type="molecule type" value="Genomic_DNA"/>
</dbReference>
<dbReference type="Gene3D" id="3.40.50.300">
    <property type="entry name" value="P-loop containing nucleotide triphosphate hydrolases"/>
    <property type="match status" value="2"/>
</dbReference>
<evidence type="ECO:0000313" key="4">
    <source>
        <dbReference type="EMBL" id="CAB4172373.1"/>
    </source>
</evidence>
<dbReference type="EMBL" id="LR797102">
    <property type="protein sequence ID" value="CAB4187527.1"/>
    <property type="molecule type" value="Genomic_DNA"/>
</dbReference>
<dbReference type="InterPro" id="IPR003593">
    <property type="entry name" value="AAA+_ATPase"/>
</dbReference>
<keyword evidence="6" id="KW-0547">Nucleotide-binding</keyword>
<evidence type="ECO:0000259" key="1">
    <source>
        <dbReference type="PROSITE" id="PS51192"/>
    </source>
</evidence>
<dbReference type="PANTHER" id="PTHR47396:SF1">
    <property type="entry name" value="ATP-DEPENDENT HELICASE IRC3-RELATED"/>
    <property type="match status" value="1"/>
</dbReference>
<dbReference type="InterPro" id="IPR001650">
    <property type="entry name" value="Helicase_C-like"/>
</dbReference>
<dbReference type="EMBL" id="LR796763">
    <property type="protein sequence ID" value="CAB4164539.1"/>
    <property type="molecule type" value="Genomic_DNA"/>
</dbReference>
<dbReference type="InterPro" id="IPR050742">
    <property type="entry name" value="Helicase_Restrict-Modif_Enz"/>
</dbReference>
<dbReference type="SMART" id="SM00382">
    <property type="entry name" value="AAA"/>
    <property type="match status" value="1"/>
</dbReference>
<dbReference type="Pfam" id="PF00271">
    <property type="entry name" value="Helicase_C"/>
    <property type="match status" value="1"/>
</dbReference>
<dbReference type="EMBL" id="LR796953">
    <property type="protein sequence ID" value="CAB4177625.1"/>
    <property type="molecule type" value="Genomic_DNA"/>
</dbReference>
<dbReference type="SMART" id="SM00487">
    <property type="entry name" value="DEXDc"/>
    <property type="match status" value="1"/>
</dbReference>
<dbReference type="EMBL" id="LR798397">
    <property type="protein sequence ID" value="CAB5229140.1"/>
    <property type="molecule type" value="Genomic_DNA"/>
</dbReference>
<evidence type="ECO:0000313" key="3">
    <source>
        <dbReference type="EMBL" id="CAB4164539.1"/>
    </source>
</evidence>
<evidence type="ECO:0000313" key="10">
    <source>
        <dbReference type="EMBL" id="CAB4218904.1"/>
    </source>
</evidence>
<dbReference type="Pfam" id="PF04851">
    <property type="entry name" value="ResIII"/>
    <property type="match status" value="1"/>
</dbReference>
<evidence type="ECO:0000313" key="6">
    <source>
        <dbReference type="EMBL" id="CAB4184281.1"/>
    </source>
</evidence>
<dbReference type="GO" id="GO:0004386">
    <property type="term" value="F:helicase activity"/>
    <property type="evidence" value="ECO:0007669"/>
    <property type="project" value="UniProtKB-KW"/>
</dbReference>
<protein>
    <submittedName>
        <fullName evidence="6">SSL2 DNA or RNA helicases of superfamily II</fullName>
    </submittedName>
</protein>
<dbReference type="PROSITE" id="PS51192">
    <property type="entry name" value="HELICASE_ATP_BIND_1"/>
    <property type="match status" value="1"/>
</dbReference>
<name>A0A6J5QS82_9CAUD</name>
<dbReference type="EMBL" id="LR797405">
    <property type="protein sequence ID" value="CAB4214472.1"/>
    <property type="molecule type" value="Genomic_DNA"/>
</dbReference>
<dbReference type="GO" id="GO:0016787">
    <property type="term" value="F:hydrolase activity"/>
    <property type="evidence" value="ECO:0007669"/>
    <property type="project" value="InterPro"/>
</dbReference>
<keyword evidence="6" id="KW-0378">Hydrolase</keyword>
<proteinExistence type="predicted"/>
<accession>A0A6J5QS82</accession>
<dbReference type="EMBL" id="LR796881">
    <property type="protein sequence ID" value="CAB4172373.1"/>
    <property type="molecule type" value="Genomic_DNA"/>
</dbReference>
<feature type="domain" description="Helicase ATP-binding" evidence="1">
    <location>
        <begin position="20"/>
        <end position="168"/>
    </location>
</feature>
<dbReference type="GO" id="GO:0005524">
    <property type="term" value="F:ATP binding"/>
    <property type="evidence" value="ECO:0007669"/>
    <property type="project" value="InterPro"/>
</dbReference>
<sequence>MTSLKPLRPHQVRAIDELKQSIVDGYRRPMLQAPTGAGKTVLAAHIVAGARAKGKSLAFCVPSISLVDQTFERFVENGIDPAEMGVIQADHPWKRPGAPVQIATAQSLARRDRPDVDLVVIDEAHVMHKVYQTWMDEAPDKLFIGLSATPWAKGIGKRFDHLIKPTSTQELIDLGMLSKFRVFAPSHPDLTGVRTVAGDYHEGELAQAMSKAHLVADVVTQWLARGENRPTLCFAVNRAHAQLLAMQFIEAGVSTAYVDAHTPREERETIGKRLAAGDVKVVCNIGCLTTGIDWDVRCLILARPTKSDMLFVQIIGRALRTADGKDYAIILDHSDTHLRLGMVTDIDHDGLDDGRPQSAADRKAKERKLAAPRECGKCAALIPALMRECPCCGTVAPPRTGVTVDDGDLSEIGGVSSPVVELLRKLGKQRVYSELVGICEERGKKQGYADHTYREIFGVWPRGLFKGSIPPGPQITAYVRYKNIRFAKSIAKTEGTGHAI</sequence>
<evidence type="ECO:0000313" key="8">
    <source>
        <dbReference type="EMBL" id="CAB4200000.1"/>
    </source>
</evidence>
<dbReference type="GO" id="GO:0003677">
    <property type="term" value="F:DNA binding"/>
    <property type="evidence" value="ECO:0007669"/>
    <property type="project" value="InterPro"/>
</dbReference>